<dbReference type="AlphaFoldDB" id="A0A6M0QVX6"/>
<evidence type="ECO:0000313" key="4">
    <source>
        <dbReference type="Proteomes" id="UP000477782"/>
    </source>
</evidence>
<feature type="domain" description="Putative Flp pilus-assembly TadG-like N-terminal" evidence="1">
    <location>
        <begin position="18"/>
        <end position="62"/>
    </location>
</feature>
<feature type="domain" description="DUF7867" evidence="2">
    <location>
        <begin position="168"/>
        <end position="420"/>
    </location>
</feature>
<dbReference type="EMBL" id="JAAIVJ010000010">
    <property type="protein sequence ID" value="NEY91589.1"/>
    <property type="molecule type" value="Genomic_DNA"/>
</dbReference>
<reference evidence="3 4" key="1">
    <citation type="submission" date="2020-02" db="EMBL/GenBank/DDBJ databases">
        <authorList>
            <person name="Chen W.-M."/>
        </authorList>
    </citation>
    <scope>NUCLEOTIDE SEQUENCE [LARGE SCALE GENOMIC DNA]</scope>
    <source>
        <strain evidence="3 4">KMS-5</strain>
    </source>
</reference>
<keyword evidence="4" id="KW-1185">Reference proteome</keyword>
<dbReference type="Pfam" id="PF13400">
    <property type="entry name" value="Tad"/>
    <property type="match status" value="1"/>
</dbReference>
<evidence type="ECO:0000259" key="2">
    <source>
        <dbReference type="Pfam" id="PF25269"/>
    </source>
</evidence>
<evidence type="ECO:0000259" key="1">
    <source>
        <dbReference type="Pfam" id="PF13400"/>
    </source>
</evidence>
<organism evidence="3 4">
    <name type="scientific">Tabrizicola oligotrophica</name>
    <dbReference type="NCBI Taxonomy" id="2710650"/>
    <lineage>
        <taxon>Bacteria</taxon>
        <taxon>Pseudomonadati</taxon>
        <taxon>Pseudomonadota</taxon>
        <taxon>Alphaproteobacteria</taxon>
        <taxon>Rhodobacterales</taxon>
        <taxon>Paracoccaceae</taxon>
        <taxon>Tabrizicola</taxon>
    </lineage>
</organism>
<accession>A0A6M0QVX6</accession>
<protein>
    <submittedName>
        <fullName evidence="3">Uncharacterized protein</fullName>
    </submittedName>
</protein>
<gene>
    <name evidence="3" type="ORF">G4Z14_14905</name>
</gene>
<dbReference type="InterPro" id="IPR028087">
    <property type="entry name" value="Tad_N"/>
</dbReference>
<name>A0A6M0QVX6_9RHOB</name>
<sequence>MLSYLPLPLSRFARSENGGGTAWGLLLMATVLMTGGYAIDVQNVTMERTHLQTVADSAAHAALLTREHNSESVAIDAALSVAEANMPPGTFGAVLNESDVEFGTWDHASLTFTPDPGERDAVRVRLARSEGRANAIRTYLFQMVGIDQWNLEATSTFVTYRPTCFREGFVGTGPVDIQSNNIFQNGFCVHSNDYVSLNSNNYFEPGTVVSMPDVDDLDIPNSGFQTNLGLDAALRSGSYNIRIVSRIDDIINTIAVPGSEYYKDYITNSSPLTVTKKTITAADLPAGRIIYWNCSGGKGTIYKDTLVDSVVIKTACEVSFGSGVRVENSVIVNSNTSARSFNSPSGFQLGKNDNCAPGGGSQLVTMGGMNFAANLQIYGSQLLAIGDIEFAAQADGIQGAAMVSGGTVSGTSNMSMAFCGTGMENNFEAEYFRMVD</sequence>
<dbReference type="InterPro" id="IPR057189">
    <property type="entry name" value="DUF7867"/>
</dbReference>
<evidence type="ECO:0000313" key="3">
    <source>
        <dbReference type="EMBL" id="NEY91589.1"/>
    </source>
</evidence>
<dbReference type="Proteomes" id="UP000477782">
    <property type="component" value="Unassembled WGS sequence"/>
</dbReference>
<dbReference type="Pfam" id="PF25269">
    <property type="entry name" value="DUF7867"/>
    <property type="match status" value="1"/>
</dbReference>
<proteinExistence type="predicted"/>
<dbReference type="RefSeq" id="WP_164627152.1">
    <property type="nucleotide sequence ID" value="NZ_JAAIVJ010000010.1"/>
</dbReference>
<comment type="caution">
    <text evidence="3">The sequence shown here is derived from an EMBL/GenBank/DDBJ whole genome shotgun (WGS) entry which is preliminary data.</text>
</comment>